<keyword evidence="2" id="KW-1185">Reference proteome</keyword>
<dbReference type="Proteomes" id="UP001202827">
    <property type="component" value="Unassembled WGS sequence"/>
</dbReference>
<protein>
    <submittedName>
        <fullName evidence="1">Uncharacterized protein</fullName>
    </submittedName>
</protein>
<accession>A0ABT0IML6</accession>
<organism evidence="1 2">
    <name type="scientific">Neorhizobium turbinariae</name>
    <dbReference type="NCBI Taxonomy" id="2937795"/>
    <lineage>
        <taxon>Bacteria</taxon>
        <taxon>Pseudomonadati</taxon>
        <taxon>Pseudomonadota</taxon>
        <taxon>Alphaproteobacteria</taxon>
        <taxon>Hyphomicrobiales</taxon>
        <taxon>Rhizobiaceae</taxon>
        <taxon>Rhizobium/Agrobacterium group</taxon>
        <taxon>Neorhizobium</taxon>
    </lineage>
</organism>
<gene>
    <name evidence="1" type="ORF">M0654_03600</name>
</gene>
<sequence>MTFVDIKPGQWVLAFYEPFGPNSLTLAEHLERFTSRGGGWDCIPSNEIFHLYRVSRATPKTYHVDEMDTHLRAYVTKTQYRGNVIAAGTKDEMTELRKRFYAIGKEADDQIDFAVDRLARPVRRRVYAKARKEIHKLLPQHFGRGE</sequence>
<comment type="caution">
    <text evidence="1">The sequence shown here is derived from an EMBL/GenBank/DDBJ whole genome shotgun (WGS) entry which is preliminary data.</text>
</comment>
<proteinExistence type="predicted"/>
<reference evidence="1 2" key="1">
    <citation type="submission" date="2022-04" db="EMBL/GenBank/DDBJ databases">
        <title>Rhizobium coralii sp. nov., isolated from coral Turbinaria peltata.</title>
        <authorList>
            <person name="Sun H."/>
        </authorList>
    </citation>
    <scope>NUCLEOTIDE SEQUENCE [LARGE SCALE GENOMIC DNA]</scope>
    <source>
        <strain evidence="1 2">NTR19</strain>
    </source>
</reference>
<evidence type="ECO:0000313" key="2">
    <source>
        <dbReference type="Proteomes" id="UP001202827"/>
    </source>
</evidence>
<name>A0ABT0IML6_9HYPH</name>
<dbReference type="EMBL" id="JALPRY010000004">
    <property type="protein sequence ID" value="MCK8779064.1"/>
    <property type="molecule type" value="Genomic_DNA"/>
</dbReference>
<dbReference type="RefSeq" id="WP_248681874.1">
    <property type="nucleotide sequence ID" value="NZ_JALPRY010000004.1"/>
</dbReference>
<evidence type="ECO:0000313" key="1">
    <source>
        <dbReference type="EMBL" id="MCK8779064.1"/>
    </source>
</evidence>